<dbReference type="AlphaFoldDB" id="A0AAZ3NY53"/>
<keyword evidence="1" id="KW-0472">Membrane</keyword>
<keyword evidence="1" id="KW-0812">Transmembrane</keyword>
<evidence type="ECO:0000313" key="2">
    <source>
        <dbReference type="Ensembl" id="ENSOTSP00005108559.1"/>
    </source>
</evidence>
<keyword evidence="3" id="KW-1185">Reference proteome</keyword>
<dbReference type="Gene3D" id="3.30.420.10">
    <property type="entry name" value="Ribonuclease H-like superfamily/Ribonuclease H"/>
    <property type="match status" value="1"/>
</dbReference>
<dbReference type="Proteomes" id="UP000694402">
    <property type="component" value="Unassembled WGS sequence"/>
</dbReference>
<accession>A0AAZ3NY53</accession>
<reference evidence="3" key="1">
    <citation type="journal article" date="2018" name="PLoS ONE">
        <title>Chinook salmon (Oncorhynchus tshawytscha) genome and transcriptome.</title>
        <authorList>
            <person name="Christensen K.A."/>
            <person name="Leong J.S."/>
            <person name="Sakhrani D."/>
            <person name="Biagi C.A."/>
            <person name="Minkley D.R."/>
            <person name="Withler R.E."/>
            <person name="Rondeau E.B."/>
            <person name="Koop B.F."/>
            <person name="Devlin R.H."/>
        </authorList>
    </citation>
    <scope>NUCLEOTIDE SEQUENCE [LARGE SCALE GENOMIC DNA]</scope>
</reference>
<evidence type="ECO:0008006" key="4">
    <source>
        <dbReference type="Google" id="ProtNLM"/>
    </source>
</evidence>
<sequence>MGFHGRATAYKPKITISKAKCRLGCKACRHWILEWWKQVLWSDESRFTIWQSVGRIWVWRMPQESYLSQCIVPNVKFGGGGIMVWDCFSCFWLGPLVPVKRNLFIIFFALFLPNFVVSNCCSSYYLVSSLQLPYGLGRDEG</sequence>
<evidence type="ECO:0000256" key="1">
    <source>
        <dbReference type="SAM" id="Phobius"/>
    </source>
</evidence>
<dbReference type="GO" id="GO:0003676">
    <property type="term" value="F:nucleic acid binding"/>
    <property type="evidence" value="ECO:0007669"/>
    <property type="project" value="InterPro"/>
</dbReference>
<protein>
    <recommendedName>
        <fullName evidence="4">Transposable element Tc1 transposase</fullName>
    </recommendedName>
</protein>
<reference evidence="2" key="2">
    <citation type="submission" date="2025-08" db="UniProtKB">
        <authorList>
            <consortium name="Ensembl"/>
        </authorList>
    </citation>
    <scope>IDENTIFICATION</scope>
</reference>
<dbReference type="GeneTree" id="ENSGT01140000282752"/>
<evidence type="ECO:0000313" key="3">
    <source>
        <dbReference type="Proteomes" id="UP000694402"/>
    </source>
</evidence>
<reference evidence="2" key="3">
    <citation type="submission" date="2025-09" db="UniProtKB">
        <authorList>
            <consortium name="Ensembl"/>
        </authorList>
    </citation>
    <scope>IDENTIFICATION</scope>
</reference>
<feature type="transmembrane region" description="Helical" evidence="1">
    <location>
        <begin position="103"/>
        <end position="127"/>
    </location>
</feature>
<proteinExistence type="predicted"/>
<organism evidence="2 3">
    <name type="scientific">Oncorhynchus tshawytscha</name>
    <name type="common">Chinook salmon</name>
    <name type="synonym">Salmo tshawytscha</name>
    <dbReference type="NCBI Taxonomy" id="74940"/>
    <lineage>
        <taxon>Eukaryota</taxon>
        <taxon>Metazoa</taxon>
        <taxon>Chordata</taxon>
        <taxon>Craniata</taxon>
        <taxon>Vertebrata</taxon>
        <taxon>Euteleostomi</taxon>
        <taxon>Actinopterygii</taxon>
        <taxon>Neopterygii</taxon>
        <taxon>Teleostei</taxon>
        <taxon>Protacanthopterygii</taxon>
        <taxon>Salmoniformes</taxon>
        <taxon>Salmonidae</taxon>
        <taxon>Salmoninae</taxon>
        <taxon>Oncorhynchus</taxon>
    </lineage>
</organism>
<name>A0AAZ3NY53_ONCTS</name>
<keyword evidence="1" id="KW-1133">Transmembrane helix</keyword>
<dbReference type="Ensembl" id="ENSOTST00005157202.1">
    <property type="protein sequence ID" value="ENSOTSP00005108559.1"/>
    <property type="gene ID" value="ENSOTSG00005056076.1"/>
</dbReference>
<dbReference type="InterPro" id="IPR036397">
    <property type="entry name" value="RNaseH_sf"/>
</dbReference>